<dbReference type="EMBL" id="PYGD01000006">
    <property type="protein sequence ID" value="PSK91073.1"/>
    <property type="molecule type" value="Genomic_DNA"/>
</dbReference>
<proteinExistence type="predicted"/>
<dbReference type="PROSITE" id="PS51257">
    <property type="entry name" value="PROKAR_LIPOPROTEIN"/>
    <property type="match status" value="1"/>
</dbReference>
<reference evidence="2 3" key="1">
    <citation type="submission" date="2018-03" db="EMBL/GenBank/DDBJ databases">
        <title>Genomic Encyclopedia of Type Strains, Phase III (KMG-III): the genomes of soil and plant-associated and newly described type strains.</title>
        <authorList>
            <person name="Whitman W."/>
        </authorList>
    </citation>
    <scope>NUCLEOTIDE SEQUENCE [LARGE SCALE GENOMIC DNA]</scope>
    <source>
        <strain evidence="2 3">CGMCC 1.12700</strain>
    </source>
</reference>
<feature type="signal peptide" evidence="1">
    <location>
        <begin position="1"/>
        <end position="18"/>
    </location>
</feature>
<keyword evidence="1" id="KW-0732">Signal</keyword>
<name>A0A2P8D1G8_9BACT</name>
<sequence length="297" mass="34589">MRHSRLLLFALIALSAWTSCNRRTEPLTGLWEFSSFGKEVDENYVDCFLNLREGKYTIYIPDYFDYGTFRQDAQDPAVFRFTSYRKHKYYGDAFWIRVNEGGSEQKKVTLSLLEQAREYPVSDPAIYDHIVGNVTEFTVLRKAVVQFPGEDPYSFNLNRWRIGPDHEESCREVNFRLINYLRHMYALFNGQLKAESEKSGYPFSPSPILFGANGMASKNIKDVPPYWIHTFYNQEQAAMANDMISAIFDEHMVFPRGTKRYDEMWSKLLDQMITIAKRKDFYCGKADTVTVAAQSHP</sequence>
<dbReference type="AlphaFoldDB" id="A0A2P8D1G8"/>
<organism evidence="2 3">
    <name type="scientific">Taibaiella chishuiensis</name>
    <dbReference type="NCBI Taxonomy" id="1434707"/>
    <lineage>
        <taxon>Bacteria</taxon>
        <taxon>Pseudomonadati</taxon>
        <taxon>Bacteroidota</taxon>
        <taxon>Chitinophagia</taxon>
        <taxon>Chitinophagales</taxon>
        <taxon>Chitinophagaceae</taxon>
        <taxon>Taibaiella</taxon>
    </lineage>
</organism>
<dbReference type="RefSeq" id="WP_146146763.1">
    <property type="nucleotide sequence ID" value="NZ_PYGD01000006.1"/>
</dbReference>
<evidence type="ECO:0000313" key="3">
    <source>
        <dbReference type="Proteomes" id="UP000240572"/>
    </source>
</evidence>
<feature type="chain" id="PRO_5015142247" evidence="1">
    <location>
        <begin position="19"/>
        <end position="297"/>
    </location>
</feature>
<comment type="caution">
    <text evidence="2">The sequence shown here is derived from an EMBL/GenBank/DDBJ whole genome shotgun (WGS) entry which is preliminary data.</text>
</comment>
<keyword evidence="3" id="KW-1185">Reference proteome</keyword>
<protein>
    <submittedName>
        <fullName evidence="2">Uncharacterized protein</fullName>
    </submittedName>
</protein>
<gene>
    <name evidence="2" type="ORF">B0I18_10683</name>
</gene>
<evidence type="ECO:0000256" key="1">
    <source>
        <dbReference type="SAM" id="SignalP"/>
    </source>
</evidence>
<accession>A0A2P8D1G8</accession>
<evidence type="ECO:0000313" key="2">
    <source>
        <dbReference type="EMBL" id="PSK91073.1"/>
    </source>
</evidence>
<dbReference type="Proteomes" id="UP000240572">
    <property type="component" value="Unassembled WGS sequence"/>
</dbReference>
<dbReference type="OrthoDB" id="947938at2"/>